<sequence length="280" mass="31558">VILPPHPSSLSPPGSLKGTRYPLYNYVSYHRFSPHHISYIYSVSRSVEPSSFAEAVRDPTWRRAMHEELDALHANRTWTLTTLPPGKVHIDCKWVYKLKYNSVGSIERYKARLVAKGFTQAAGIDYHDTFSPTAKMITVRCLLALAASQSWSLHQLDVTNAFLHGDLDEEIYMSPPGLRRQGRILCVASTSLFMVSSRPLANGTSFTALLIYVDDIVITGNDVSAINSLKLLLRDHFRIKDLGDLKYFLGIEVSRSKHGIYIPQRKYALEILKDYGFLGA</sequence>
<dbReference type="SUPFAM" id="SSF56672">
    <property type="entry name" value="DNA/RNA polymerases"/>
    <property type="match status" value="1"/>
</dbReference>
<organism evidence="2">
    <name type="scientific">Prunus dulcis</name>
    <name type="common">Almond</name>
    <name type="synonym">Amygdalus dulcis</name>
    <dbReference type="NCBI Taxonomy" id="3755"/>
    <lineage>
        <taxon>Eukaryota</taxon>
        <taxon>Viridiplantae</taxon>
        <taxon>Streptophyta</taxon>
        <taxon>Embryophyta</taxon>
        <taxon>Tracheophyta</taxon>
        <taxon>Spermatophyta</taxon>
        <taxon>Magnoliopsida</taxon>
        <taxon>eudicotyledons</taxon>
        <taxon>Gunneridae</taxon>
        <taxon>Pentapetalae</taxon>
        <taxon>rosids</taxon>
        <taxon>fabids</taxon>
        <taxon>Rosales</taxon>
        <taxon>Rosaceae</taxon>
        <taxon>Amygdaloideae</taxon>
        <taxon>Amygdaleae</taxon>
        <taxon>Prunus</taxon>
    </lineage>
</organism>
<feature type="non-terminal residue" evidence="2">
    <location>
        <position position="1"/>
    </location>
</feature>
<name>A0A4Y1R0L9_PRUDU</name>
<dbReference type="EMBL" id="AP019298">
    <property type="protein sequence ID" value="BBG97646.1"/>
    <property type="molecule type" value="Genomic_DNA"/>
</dbReference>
<dbReference type="InterPro" id="IPR043502">
    <property type="entry name" value="DNA/RNA_pol_sf"/>
</dbReference>
<feature type="domain" description="Reverse transcriptase Ty1/copia-type" evidence="1">
    <location>
        <begin position="210"/>
        <end position="277"/>
    </location>
</feature>
<dbReference type="InterPro" id="IPR013103">
    <property type="entry name" value="RVT_2"/>
</dbReference>
<evidence type="ECO:0000259" key="1">
    <source>
        <dbReference type="Pfam" id="PF07727"/>
    </source>
</evidence>
<gene>
    <name evidence="2" type="ORF">Prudu_006846</name>
</gene>
<dbReference type="AlphaFoldDB" id="A0A4Y1R0L9"/>
<protein>
    <submittedName>
        <fullName evidence="2">RmlC-like cupins superfamily protein</fullName>
    </submittedName>
</protein>
<feature type="domain" description="Reverse transcriptase Ty1/copia-type" evidence="1">
    <location>
        <begin position="75"/>
        <end position="178"/>
    </location>
</feature>
<evidence type="ECO:0000313" key="2">
    <source>
        <dbReference type="EMBL" id="BBG97646.1"/>
    </source>
</evidence>
<reference evidence="2" key="1">
    <citation type="journal article" date="2019" name="Science">
        <title>Mutation of a bHLH transcription factor allowed almond domestication.</title>
        <authorList>
            <person name="Sanchez-Perez R."/>
            <person name="Pavan S."/>
            <person name="Mazzeo R."/>
            <person name="Moldovan C."/>
            <person name="Aiese Cigliano R."/>
            <person name="Del Cueto J."/>
            <person name="Ricciardi F."/>
            <person name="Lotti C."/>
            <person name="Ricciardi L."/>
            <person name="Dicenta F."/>
            <person name="Lopez-Marques R.L."/>
            <person name="Lindberg Moller B."/>
        </authorList>
    </citation>
    <scope>NUCLEOTIDE SEQUENCE</scope>
</reference>
<proteinExistence type="predicted"/>
<accession>A0A4Y1R0L9</accession>
<dbReference type="Pfam" id="PF07727">
    <property type="entry name" value="RVT_2"/>
    <property type="match status" value="2"/>
</dbReference>